<feature type="non-terminal residue" evidence="1">
    <location>
        <position position="107"/>
    </location>
</feature>
<evidence type="ECO:0000313" key="2">
    <source>
        <dbReference type="Proteomes" id="UP000814140"/>
    </source>
</evidence>
<keyword evidence="2" id="KW-1185">Reference proteome</keyword>
<name>A0ACB8SYD1_9AGAM</name>
<sequence>FDDDTADIILRSSNSIDLHVFSATLTKASVIFRYMLSLPPPISSKKGLPVVQKAEDKRTLSALLRFCYPVKNPDIDSVDMFVRIYDAAEKFDIEFVKDTLLSNLSKI</sequence>
<gene>
    <name evidence="1" type="ORF">BV25DRAFT_1776570</name>
</gene>
<accession>A0ACB8SYD1</accession>
<dbReference type="Proteomes" id="UP000814140">
    <property type="component" value="Unassembled WGS sequence"/>
</dbReference>
<reference evidence="1" key="2">
    <citation type="journal article" date="2022" name="New Phytol.">
        <title>Evolutionary transition to the ectomycorrhizal habit in the genomes of a hyperdiverse lineage of mushroom-forming fungi.</title>
        <authorList>
            <person name="Looney B."/>
            <person name="Miyauchi S."/>
            <person name="Morin E."/>
            <person name="Drula E."/>
            <person name="Courty P.E."/>
            <person name="Kohler A."/>
            <person name="Kuo A."/>
            <person name="LaButti K."/>
            <person name="Pangilinan J."/>
            <person name="Lipzen A."/>
            <person name="Riley R."/>
            <person name="Andreopoulos W."/>
            <person name="He G."/>
            <person name="Johnson J."/>
            <person name="Nolan M."/>
            <person name="Tritt A."/>
            <person name="Barry K.W."/>
            <person name="Grigoriev I.V."/>
            <person name="Nagy L.G."/>
            <person name="Hibbett D."/>
            <person name="Henrissat B."/>
            <person name="Matheny P.B."/>
            <person name="Labbe J."/>
            <person name="Martin F.M."/>
        </authorList>
    </citation>
    <scope>NUCLEOTIDE SEQUENCE</scope>
    <source>
        <strain evidence="1">HHB10654</strain>
    </source>
</reference>
<reference evidence="1" key="1">
    <citation type="submission" date="2021-03" db="EMBL/GenBank/DDBJ databases">
        <authorList>
            <consortium name="DOE Joint Genome Institute"/>
            <person name="Ahrendt S."/>
            <person name="Looney B.P."/>
            <person name="Miyauchi S."/>
            <person name="Morin E."/>
            <person name="Drula E."/>
            <person name="Courty P.E."/>
            <person name="Chicoki N."/>
            <person name="Fauchery L."/>
            <person name="Kohler A."/>
            <person name="Kuo A."/>
            <person name="Labutti K."/>
            <person name="Pangilinan J."/>
            <person name="Lipzen A."/>
            <person name="Riley R."/>
            <person name="Andreopoulos W."/>
            <person name="He G."/>
            <person name="Johnson J."/>
            <person name="Barry K.W."/>
            <person name="Grigoriev I.V."/>
            <person name="Nagy L."/>
            <person name="Hibbett D."/>
            <person name="Henrissat B."/>
            <person name="Matheny P.B."/>
            <person name="Labbe J."/>
            <person name="Martin F."/>
        </authorList>
    </citation>
    <scope>NUCLEOTIDE SEQUENCE</scope>
    <source>
        <strain evidence="1">HHB10654</strain>
    </source>
</reference>
<organism evidence="1 2">
    <name type="scientific">Artomyces pyxidatus</name>
    <dbReference type="NCBI Taxonomy" id="48021"/>
    <lineage>
        <taxon>Eukaryota</taxon>
        <taxon>Fungi</taxon>
        <taxon>Dikarya</taxon>
        <taxon>Basidiomycota</taxon>
        <taxon>Agaricomycotina</taxon>
        <taxon>Agaricomycetes</taxon>
        <taxon>Russulales</taxon>
        <taxon>Auriscalpiaceae</taxon>
        <taxon>Artomyces</taxon>
    </lineage>
</organism>
<protein>
    <submittedName>
        <fullName evidence="1">Uncharacterized protein</fullName>
    </submittedName>
</protein>
<evidence type="ECO:0000313" key="1">
    <source>
        <dbReference type="EMBL" id="KAI0060960.1"/>
    </source>
</evidence>
<dbReference type="EMBL" id="MU277215">
    <property type="protein sequence ID" value="KAI0060960.1"/>
    <property type="molecule type" value="Genomic_DNA"/>
</dbReference>
<comment type="caution">
    <text evidence="1">The sequence shown here is derived from an EMBL/GenBank/DDBJ whole genome shotgun (WGS) entry which is preliminary data.</text>
</comment>
<proteinExistence type="predicted"/>
<feature type="non-terminal residue" evidence="1">
    <location>
        <position position="1"/>
    </location>
</feature>